<comment type="caution">
    <text evidence="1">The sequence shown here is derived from an EMBL/GenBank/DDBJ whole genome shotgun (WGS) entry which is preliminary data.</text>
</comment>
<name>A0A699TS43_TANCI</name>
<dbReference type="AlphaFoldDB" id="A0A699TS43"/>
<proteinExistence type="predicted"/>
<feature type="non-terminal residue" evidence="1">
    <location>
        <position position="51"/>
    </location>
</feature>
<accession>A0A699TS43</accession>
<dbReference type="EMBL" id="BKCJ011269039">
    <property type="protein sequence ID" value="GFD12927.1"/>
    <property type="molecule type" value="Genomic_DNA"/>
</dbReference>
<gene>
    <name evidence="1" type="ORF">Tci_884896</name>
</gene>
<protein>
    <submittedName>
        <fullName evidence="1">Uncharacterized protein</fullName>
    </submittedName>
</protein>
<reference evidence="1" key="1">
    <citation type="journal article" date="2019" name="Sci. Rep.">
        <title>Draft genome of Tanacetum cinerariifolium, the natural source of mosquito coil.</title>
        <authorList>
            <person name="Yamashiro T."/>
            <person name="Shiraishi A."/>
            <person name="Satake H."/>
            <person name="Nakayama K."/>
        </authorList>
    </citation>
    <scope>NUCLEOTIDE SEQUENCE</scope>
</reference>
<organism evidence="1">
    <name type="scientific">Tanacetum cinerariifolium</name>
    <name type="common">Dalmatian daisy</name>
    <name type="synonym">Chrysanthemum cinerariifolium</name>
    <dbReference type="NCBI Taxonomy" id="118510"/>
    <lineage>
        <taxon>Eukaryota</taxon>
        <taxon>Viridiplantae</taxon>
        <taxon>Streptophyta</taxon>
        <taxon>Embryophyta</taxon>
        <taxon>Tracheophyta</taxon>
        <taxon>Spermatophyta</taxon>
        <taxon>Magnoliopsida</taxon>
        <taxon>eudicotyledons</taxon>
        <taxon>Gunneridae</taxon>
        <taxon>Pentapetalae</taxon>
        <taxon>asterids</taxon>
        <taxon>campanulids</taxon>
        <taxon>Asterales</taxon>
        <taxon>Asteraceae</taxon>
        <taxon>Asteroideae</taxon>
        <taxon>Anthemideae</taxon>
        <taxon>Anthemidinae</taxon>
        <taxon>Tanacetum</taxon>
    </lineage>
</organism>
<evidence type="ECO:0000313" key="1">
    <source>
        <dbReference type="EMBL" id="GFD12927.1"/>
    </source>
</evidence>
<sequence length="51" mass="5176">MKTAPPSSSLAGTIYGNRSHGLMLGNGEGVLGSRDLAEKWAGKLAGTGEQC</sequence>